<dbReference type="Gene3D" id="1.10.287.470">
    <property type="entry name" value="Helix hairpin bin"/>
    <property type="match status" value="1"/>
</dbReference>
<protein>
    <submittedName>
        <fullName evidence="6">Efflux RND transporter periplasmic adaptor subunit</fullName>
    </submittedName>
</protein>
<feature type="coiled-coil region" evidence="2">
    <location>
        <begin position="133"/>
        <end position="160"/>
    </location>
</feature>
<dbReference type="InterPro" id="IPR058625">
    <property type="entry name" value="MdtA-like_BSH"/>
</dbReference>
<dbReference type="AlphaFoldDB" id="A0A4U3L533"/>
<evidence type="ECO:0000259" key="4">
    <source>
        <dbReference type="Pfam" id="PF25917"/>
    </source>
</evidence>
<feature type="domain" description="Multidrug resistance protein MdtA-like alpha-helical hairpin" evidence="3">
    <location>
        <begin position="96"/>
        <end position="164"/>
    </location>
</feature>
<dbReference type="PANTHER" id="PTHR30158:SF23">
    <property type="entry name" value="MULTIDRUG RESISTANCE PROTEIN MEXA"/>
    <property type="match status" value="1"/>
</dbReference>
<evidence type="ECO:0000259" key="3">
    <source>
        <dbReference type="Pfam" id="PF25876"/>
    </source>
</evidence>
<dbReference type="RefSeq" id="WP_137260803.1">
    <property type="nucleotide sequence ID" value="NZ_SZQL01000003.1"/>
</dbReference>
<dbReference type="PROSITE" id="PS51257">
    <property type="entry name" value="PROKAR_LIPOPROTEIN"/>
    <property type="match status" value="1"/>
</dbReference>
<dbReference type="Gene3D" id="2.40.420.20">
    <property type="match status" value="1"/>
</dbReference>
<dbReference type="EMBL" id="SZQL01000003">
    <property type="protein sequence ID" value="TKK70258.1"/>
    <property type="molecule type" value="Genomic_DNA"/>
</dbReference>
<evidence type="ECO:0000259" key="5">
    <source>
        <dbReference type="Pfam" id="PF25944"/>
    </source>
</evidence>
<dbReference type="PANTHER" id="PTHR30158">
    <property type="entry name" value="ACRA/E-RELATED COMPONENT OF DRUG EFFLUX TRANSPORTER"/>
    <property type="match status" value="1"/>
</dbReference>
<dbReference type="GO" id="GO:0022857">
    <property type="term" value="F:transmembrane transporter activity"/>
    <property type="evidence" value="ECO:0007669"/>
    <property type="project" value="InterPro"/>
</dbReference>
<sequence>MNKFFICVSVLIGLTACGEEQQKVSEPETLPVTRLKAIDTSVSRPYVADIQAVQNVEIRNRIPGFLEKIYVDEGQQVKKGQLLFHIEDKQYKEDAAKAKAALSIAIADSKSAELELERVKLLVDKNVVTASELDVAKAKLSAAKARIQELQSTLSNVETKLSYTNVYAPFDGVINRIPLKVGSLLNEGDLLTTATDISSVYTYFNISEDEYLNFLKTEHKLNGENDVRLILANGSPYKYNGKIETIESEFDENTGSIAVRAIFPNPDKILRHGSTGTIELPMDIDNSVILPEKSVLEIQDKDYVFVLTDSNRLVMKSFQPRLRFSHFYVVKSGLQPGDRILYEGIQEARDGMIIKPNFITMDSLLAQKL</sequence>
<dbReference type="GO" id="GO:0005886">
    <property type="term" value="C:plasma membrane"/>
    <property type="evidence" value="ECO:0007669"/>
    <property type="project" value="TreeGrafter"/>
</dbReference>
<evidence type="ECO:0000256" key="2">
    <source>
        <dbReference type="SAM" id="Coils"/>
    </source>
</evidence>
<comment type="caution">
    <text evidence="6">The sequence shown here is derived from an EMBL/GenBank/DDBJ whole genome shotgun (WGS) entry which is preliminary data.</text>
</comment>
<gene>
    <name evidence="6" type="ORF">FC093_05790</name>
</gene>
<dbReference type="InterPro" id="IPR058626">
    <property type="entry name" value="MdtA-like_b-barrel"/>
</dbReference>
<dbReference type="Pfam" id="PF25917">
    <property type="entry name" value="BSH_RND"/>
    <property type="match status" value="1"/>
</dbReference>
<feature type="domain" description="Multidrug resistance protein MdtA-like beta-barrel" evidence="5">
    <location>
        <begin position="200"/>
        <end position="280"/>
    </location>
</feature>
<dbReference type="NCBIfam" id="TIGR01730">
    <property type="entry name" value="RND_mfp"/>
    <property type="match status" value="1"/>
</dbReference>
<reference evidence="6 7" key="1">
    <citation type="submission" date="2019-05" db="EMBL/GenBank/DDBJ databases">
        <title>Panacibacter sp. strain 17mud1-8 Genome sequencing and assembly.</title>
        <authorList>
            <person name="Chhetri G."/>
        </authorList>
    </citation>
    <scope>NUCLEOTIDE SEQUENCE [LARGE SCALE GENOMIC DNA]</scope>
    <source>
        <strain evidence="6 7">17mud1-8</strain>
    </source>
</reference>
<dbReference type="Gene3D" id="2.40.50.100">
    <property type="match status" value="1"/>
</dbReference>
<evidence type="ECO:0000256" key="1">
    <source>
        <dbReference type="ARBA" id="ARBA00009477"/>
    </source>
</evidence>
<dbReference type="GO" id="GO:0030313">
    <property type="term" value="C:cell envelope"/>
    <property type="evidence" value="ECO:0007669"/>
    <property type="project" value="UniProtKB-SubCell"/>
</dbReference>
<dbReference type="Pfam" id="PF25944">
    <property type="entry name" value="Beta-barrel_RND"/>
    <property type="match status" value="1"/>
</dbReference>
<comment type="similarity">
    <text evidence="1">Belongs to the membrane fusion protein (MFP) (TC 8.A.1) family.</text>
</comment>
<dbReference type="Gene3D" id="2.40.30.170">
    <property type="match status" value="1"/>
</dbReference>
<keyword evidence="7" id="KW-1185">Reference proteome</keyword>
<keyword evidence="2" id="KW-0175">Coiled coil</keyword>
<dbReference type="InterPro" id="IPR006143">
    <property type="entry name" value="RND_pump_MFP"/>
</dbReference>
<dbReference type="Proteomes" id="UP000305848">
    <property type="component" value="Unassembled WGS sequence"/>
</dbReference>
<dbReference type="Pfam" id="PF25876">
    <property type="entry name" value="HH_MFP_RND"/>
    <property type="match status" value="1"/>
</dbReference>
<proteinExistence type="inferred from homology"/>
<feature type="domain" description="Multidrug resistance protein MdtA-like barrel-sandwich hybrid" evidence="4">
    <location>
        <begin position="55"/>
        <end position="193"/>
    </location>
</feature>
<dbReference type="InterPro" id="IPR058624">
    <property type="entry name" value="MdtA-like_HH"/>
</dbReference>
<accession>A0A4U3L533</accession>
<name>A0A4U3L533_9BACT</name>
<dbReference type="OrthoDB" id="9801814at2"/>
<organism evidence="6 7">
    <name type="scientific">Ilyomonas limi</name>
    <dbReference type="NCBI Taxonomy" id="2575867"/>
    <lineage>
        <taxon>Bacteria</taxon>
        <taxon>Pseudomonadati</taxon>
        <taxon>Bacteroidota</taxon>
        <taxon>Chitinophagia</taxon>
        <taxon>Chitinophagales</taxon>
        <taxon>Chitinophagaceae</taxon>
        <taxon>Ilyomonas</taxon>
    </lineage>
</organism>
<evidence type="ECO:0000313" key="7">
    <source>
        <dbReference type="Proteomes" id="UP000305848"/>
    </source>
</evidence>
<dbReference type="GO" id="GO:0046677">
    <property type="term" value="P:response to antibiotic"/>
    <property type="evidence" value="ECO:0007669"/>
    <property type="project" value="TreeGrafter"/>
</dbReference>
<dbReference type="SUPFAM" id="SSF111369">
    <property type="entry name" value="HlyD-like secretion proteins"/>
    <property type="match status" value="1"/>
</dbReference>
<evidence type="ECO:0000313" key="6">
    <source>
        <dbReference type="EMBL" id="TKK70258.1"/>
    </source>
</evidence>